<name>A0A8K0W0R9_9PLEO</name>
<dbReference type="PANTHER" id="PTHR28064">
    <property type="entry name" value="INNER KINETOCHORE SUBUNIT NKP2"/>
    <property type="match status" value="1"/>
</dbReference>
<dbReference type="Proteomes" id="UP000813461">
    <property type="component" value="Unassembled WGS sequence"/>
</dbReference>
<dbReference type="AlphaFoldDB" id="A0A8K0W0R9"/>
<protein>
    <submittedName>
        <fullName evidence="2">Cnl2/NKP2 family protein-domain-containing protein</fullName>
    </submittedName>
</protein>
<keyword evidence="3" id="KW-1185">Reference proteome</keyword>
<gene>
    <name evidence="2" type="ORF">FB567DRAFT_590053</name>
</gene>
<dbReference type="EMBL" id="JAGMVJ010000005">
    <property type="protein sequence ID" value="KAH7090671.1"/>
    <property type="molecule type" value="Genomic_DNA"/>
</dbReference>
<organism evidence="2 3">
    <name type="scientific">Paraphoma chrysanthemicola</name>
    <dbReference type="NCBI Taxonomy" id="798071"/>
    <lineage>
        <taxon>Eukaryota</taxon>
        <taxon>Fungi</taxon>
        <taxon>Dikarya</taxon>
        <taxon>Ascomycota</taxon>
        <taxon>Pezizomycotina</taxon>
        <taxon>Dothideomycetes</taxon>
        <taxon>Pleosporomycetidae</taxon>
        <taxon>Pleosporales</taxon>
        <taxon>Pleosporineae</taxon>
        <taxon>Phaeosphaeriaceae</taxon>
        <taxon>Paraphoma</taxon>
    </lineage>
</organism>
<comment type="caution">
    <text evidence="2">The sequence shown here is derived from an EMBL/GenBank/DDBJ whole genome shotgun (WGS) entry which is preliminary data.</text>
</comment>
<accession>A0A8K0W0R9</accession>
<dbReference type="GO" id="GO:0007059">
    <property type="term" value="P:chromosome segregation"/>
    <property type="evidence" value="ECO:0007669"/>
    <property type="project" value="TreeGrafter"/>
</dbReference>
<dbReference type="InterPro" id="IPR018565">
    <property type="entry name" value="Nkp2/Cnl2"/>
</dbReference>
<reference evidence="2" key="1">
    <citation type="journal article" date="2021" name="Nat. Commun.">
        <title>Genetic determinants of endophytism in the Arabidopsis root mycobiome.</title>
        <authorList>
            <person name="Mesny F."/>
            <person name="Miyauchi S."/>
            <person name="Thiergart T."/>
            <person name="Pickel B."/>
            <person name="Atanasova L."/>
            <person name="Karlsson M."/>
            <person name="Huettel B."/>
            <person name="Barry K.W."/>
            <person name="Haridas S."/>
            <person name="Chen C."/>
            <person name="Bauer D."/>
            <person name="Andreopoulos W."/>
            <person name="Pangilinan J."/>
            <person name="LaButti K."/>
            <person name="Riley R."/>
            <person name="Lipzen A."/>
            <person name="Clum A."/>
            <person name="Drula E."/>
            <person name="Henrissat B."/>
            <person name="Kohler A."/>
            <person name="Grigoriev I.V."/>
            <person name="Martin F.M."/>
            <person name="Hacquard S."/>
        </authorList>
    </citation>
    <scope>NUCLEOTIDE SEQUENCE</scope>
    <source>
        <strain evidence="2">MPI-SDFR-AT-0120</strain>
    </source>
</reference>
<feature type="coiled-coil region" evidence="1">
    <location>
        <begin position="119"/>
        <end position="146"/>
    </location>
</feature>
<evidence type="ECO:0000313" key="3">
    <source>
        <dbReference type="Proteomes" id="UP000813461"/>
    </source>
</evidence>
<keyword evidence="1" id="KW-0175">Coiled coil</keyword>
<proteinExistence type="predicted"/>
<dbReference type="GO" id="GO:0031511">
    <property type="term" value="C:Mis6-Sim4 complex"/>
    <property type="evidence" value="ECO:0007669"/>
    <property type="project" value="TreeGrafter"/>
</dbReference>
<sequence>MSSPEAQLLGDFLLAPAGLRDFVTLRQFVDIFPAAHRTNPAVQDVYRELHRLRERDIELVRHAIADEIKRSQRLRREYARERRRLDDATVAGLDPRALSMEAELSGARPKQPHTLATVHASVEKACQSLEVQIAAIEAENATALLEVQDVVGALSDLRHGRFSQPASGEDLGEEVLATLKRLEAACSKPAD</sequence>
<dbReference type="PANTHER" id="PTHR28064:SF1">
    <property type="entry name" value="INNER KINETOCHORE SUBUNIT NKP2"/>
    <property type="match status" value="1"/>
</dbReference>
<evidence type="ECO:0000313" key="2">
    <source>
        <dbReference type="EMBL" id="KAH7090671.1"/>
    </source>
</evidence>
<dbReference type="OrthoDB" id="2311687at2759"/>
<dbReference type="Pfam" id="PF09447">
    <property type="entry name" value="Cnl2_NKP2"/>
    <property type="match status" value="1"/>
</dbReference>
<feature type="coiled-coil region" evidence="1">
    <location>
        <begin position="64"/>
        <end position="91"/>
    </location>
</feature>
<evidence type="ECO:0000256" key="1">
    <source>
        <dbReference type="SAM" id="Coils"/>
    </source>
</evidence>